<sequence>MYNLGVITIQERFDLNKTQDASAPEEVECMKRVPYTSTIGSLNYTTAVKNILKYLRATRDMFLVYGGNLESELRVKSYCDAGFQTNRDDTKSQTGFNFVLNGDVVDWRCCKQSTTSMTFIYGLGVVPTNIEPMDMYCDNSGTIIIANEPGVQRGARHNPRRYHYVRECIELGEINLLKVHTDDNLADQFTKALPKGKLTQHAVGIGLRLVNSFM</sequence>
<gene>
    <name evidence="1" type="ORF">Tco_0907731</name>
</gene>
<dbReference type="PANTHER" id="PTHR11439">
    <property type="entry name" value="GAG-POL-RELATED RETROTRANSPOSON"/>
    <property type="match status" value="1"/>
</dbReference>
<dbReference type="PANTHER" id="PTHR11439:SF467">
    <property type="entry name" value="INTEGRASE CATALYTIC DOMAIN-CONTAINING PROTEIN"/>
    <property type="match status" value="1"/>
</dbReference>
<accession>A0ABQ5CK39</accession>
<protein>
    <submittedName>
        <fullName evidence="1">Uncharacterized protein</fullName>
    </submittedName>
</protein>
<dbReference type="Proteomes" id="UP001151760">
    <property type="component" value="Unassembled WGS sequence"/>
</dbReference>
<comment type="caution">
    <text evidence="1">The sequence shown here is derived from an EMBL/GenBank/DDBJ whole genome shotgun (WGS) entry which is preliminary data.</text>
</comment>
<evidence type="ECO:0000313" key="1">
    <source>
        <dbReference type="EMBL" id="GJT27456.1"/>
    </source>
</evidence>
<dbReference type="EMBL" id="BQNB010014379">
    <property type="protein sequence ID" value="GJT27456.1"/>
    <property type="molecule type" value="Genomic_DNA"/>
</dbReference>
<proteinExistence type="predicted"/>
<evidence type="ECO:0000313" key="2">
    <source>
        <dbReference type="Proteomes" id="UP001151760"/>
    </source>
</evidence>
<name>A0ABQ5CK39_9ASTR</name>
<keyword evidence="2" id="KW-1185">Reference proteome</keyword>
<reference evidence="1" key="1">
    <citation type="journal article" date="2022" name="Int. J. Mol. Sci.">
        <title>Draft Genome of Tanacetum Coccineum: Genomic Comparison of Closely Related Tanacetum-Family Plants.</title>
        <authorList>
            <person name="Yamashiro T."/>
            <person name="Shiraishi A."/>
            <person name="Nakayama K."/>
            <person name="Satake H."/>
        </authorList>
    </citation>
    <scope>NUCLEOTIDE SEQUENCE</scope>
</reference>
<organism evidence="1 2">
    <name type="scientific">Tanacetum coccineum</name>
    <dbReference type="NCBI Taxonomy" id="301880"/>
    <lineage>
        <taxon>Eukaryota</taxon>
        <taxon>Viridiplantae</taxon>
        <taxon>Streptophyta</taxon>
        <taxon>Embryophyta</taxon>
        <taxon>Tracheophyta</taxon>
        <taxon>Spermatophyta</taxon>
        <taxon>Magnoliopsida</taxon>
        <taxon>eudicotyledons</taxon>
        <taxon>Gunneridae</taxon>
        <taxon>Pentapetalae</taxon>
        <taxon>asterids</taxon>
        <taxon>campanulids</taxon>
        <taxon>Asterales</taxon>
        <taxon>Asteraceae</taxon>
        <taxon>Asteroideae</taxon>
        <taxon>Anthemideae</taxon>
        <taxon>Anthemidinae</taxon>
        <taxon>Tanacetum</taxon>
    </lineage>
</organism>
<dbReference type="CDD" id="cd09272">
    <property type="entry name" value="RNase_HI_RT_Ty1"/>
    <property type="match status" value="1"/>
</dbReference>
<reference evidence="1" key="2">
    <citation type="submission" date="2022-01" db="EMBL/GenBank/DDBJ databases">
        <authorList>
            <person name="Yamashiro T."/>
            <person name="Shiraishi A."/>
            <person name="Satake H."/>
            <person name="Nakayama K."/>
        </authorList>
    </citation>
    <scope>NUCLEOTIDE SEQUENCE</scope>
</reference>